<dbReference type="RefSeq" id="WP_274683370.1">
    <property type="nucleotide sequence ID" value="NZ_JAKNBA010000019.1"/>
</dbReference>
<evidence type="ECO:0000256" key="5">
    <source>
        <dbReference type="ARBA" id="ARBA00023136"/>
    </source>
</evidence>
<accession>A0A9X4F1P3</accession>
<protein>
    <submittedName>
        <fullName evidence="7">LysE family translocator</fullName>
    </submittedName>
</protein>
<keyword evidence="4 6" id="KW-1133">Transmembrane helix</keyword>
<feature type="transmembrane region" description="Helical" evidence="6">
    <location>
        <begin position="174"/>
        <end position="193"/>
    </location>
</feature>
<evidence type="ECO:0000256" key="3">
    <source>
        <dbReference type="ARBA" id="ARBA00022692"/>
    </source>
</evidence>
<proteinExistence type="predicted"/>
<evidence type="ECO:0000256" key="1">
    <source>
        <dbReference type="ARBA" id="ARBA00004651"/>
    </source>
</evidence>
<feature type="transmembrane region" description="Helical" evidence="6">
    <location>
        <begin position="137"/>
        <end position="162"/>
    </location>
</feature>
<comment type="subcellular location">
    <subcellularLocation>
        <location evidence="1">Cell membrane</location>
        <topology evidence="1">Multi-pass membrane protein</topology>
    </subcellularLocation>
</comment>
<dbReference type="Pfam" id="PF01810">
    <property type="entry name" value="LysE"/>
    <property type="match status" value="1"/>
</dbReference>
<keyword evidence="3 6" id="KW-0812">Transmembrane</keyword>
<feature type="transmembrane region" description="Helical" evidence="6">
    <location>
        <begin position="73"/>
        <end position="92"/>
    </location>
</feature>
<feature type="transmembrane region" description="Helical" evidence="6">
    <location>
        <begin position="39"/>
        <end position="61"/>
    </location>
</feature>
<dbReference type="PANTHER" id="PTHR30086">
    <property type="entry name" value="ARGININE EXPORTER PROTEIN ARGO"/>
    <property type="match status" value="1"/>
</dbReference>
<sequence>MDYTQWGPLIGFAFVSTFSPGPNNIMLMTSGANVGFVRTIPHMLGITFGFSLMLLLVGVGLTELFQHYSLLQQGLQITCMAYLVYLAIKIALSNPAQNAEHYQPMSFVAAVLFQWVNPKGWSMALTAVSVYNQSASWAQLLFISLVFALVNIPSVSVWTAAGKQLSYWMNHPSYVRWFNGAMGALLLFSVVSML</sequence>
<name>A0A9X4F1P3_9VIBR</name>
<gene>
    <name evidence="7" type="ORF">L9W94_11845</name>
</gene>
<evidence type="ECO:0000313" key="7">
    <source>
        <dbReference type="EMBL" id="MDE1242830.1"/>
    </source>
</evidence>
<dbReference type="AlphaFoldDB" id="A0A9X4F1P3"/>
<comment type="caution">
    <text evidence="7">The sequence shown here is derived from an EMBL/GenBank/DDBJ whole genome shotgun (WGS) entry which is preliminary data.</text>
</comment>
<keyword evidence="5 6" id="KW-0472">Membrane</keyword>
<evidence type="ECO:0000313" key="8">
    <source>
        <dbReference type="Proteomes" id="UP001140979"/>
    </source>
</evidence>
<dbReference type="GO" id="GO:0015171">
    <property type="term" value="F:amino acid transmembrane transporter activity"/>
    <property type="evidence" value="ECO:0007669"/>
    <property type="project" value="TreeGrafter"/>
</dbReference>
<dbReference type="EMBL" id="JAKNBA010000019">
    <property type="protein sequence ID" value="MDE1242830.1"/>
    <property type="molecule type" value="Genomic_DNA"/>
</dbReference>
<reference evidence="7" key="1">
    <citation type="submission" date="2022-02" db="EMBL/GenBank/DDBJ databases">
        <title>Emergence and expansion in Europe of a Vibrio aestuarianus clonal complex pathogenic for oysters.</title>
        <authorList>
            <person name="Mesnil A."/>
            <person name="Travers M.-A."/>
        </authorList>
    </citation>
    <scope>NUCLEOTIDE SEQUENCE</scope>
    <source>
        <strain evidence="7">19_064_11T1</strain>
    </source>
</reference>
<evidence type="ECO:0000256" key="6">
    <source>
        <dbReference type="SAM" id="Phobius"/>
    </source>
</evidence>
<feature type="transmembrane region" description="Helical" evidence="6">
    <location>
        <begin position="6"/>
        <end position="27"/>
    </location>
</feature>
<organism evidence="7 8">
    <name type="scientific">Vibrio aestuarianus</name>
    <dbReference type="NCBI Taxonomy" id="28171"/>
    <lineage>
        <taxon>Bacteria</taxon>
        <taxon>Pseudomonadati</taxon>
        <taxon>Pseudomonadota</taxon>
        <taxon>Gammaproteobacteria</taxon>
        <taxon>Vibrionales</taxon>
        <taxon>Vibrionaceae</taxon>
        <taxon>Vibrio</taxon>
    </lineage>
</organism>
<dbReference type="Proteomes" id="UP001140979">
    <property type="component" value="Unassembled WGS sequence"/>
</dbReference>
<dbReference type="GO" id="GO:0033228">
    <property type="term" value="P:cysteine export across plasma membrane"/>
    <property type="evidence" value="ECO:0007669"/>
    <property type="project" value="TreeGrafter"/>
</dbReference>
<dbReference type="InterPro" id="IPR001123">
    <property type="entry name" value="LeuE-type"/>
</dbReference>
<dbReference type="GO" id="GO:0005886">
    <property type="term" value="C:plasma membrane"/>
    <property type="evidence" value="ECO:0007669"/>
    <property type="project" value="UniProtKB-SubCell"/>
</dbReference>
<evidence type="ECO:0000256" key="4">
    <source>
        <dbReference type="ARBA" id="ARBA00022989"/>
    </source>
</evidence>
<evidence type="ECO:0000256" key="2">
    <source>
        <dbReference type="ARBA" id="ARBA00022475"/>
    </source>
</evidence>
<keyword evidence="2" id="KW-1003">Cell membrane</keyword>
<dbReference type="PANTHER" id="PTHR30086:SF20">
    <property type="entry name" value="ARGININE EXPORTER PROTEIN ARGO-RELATED"/>
    <property type="match status" value="1"/>
</dbReference>